<dbReference type="InterPro" id="IPR015943">
    <property type="entry name" value="WD40/YVTN_repeat-like_dom_sf"/>
</dbReference>
<dbReference type="SUPFAM" id="SSF50978">
    <property type="entry name" value="WD40 repeat-like"/>
    <property type="match status" value="1"/>
</dbReference>
<accession>A0A9W7AN90</accession>
<gene>
    <name evidence="2" type="ORF">TrST_g6008</name>
</gene>
<keyword evidence="3" id="KW-1185">Reference proteome</keyword>
<protein>
    <submittedName>
        <fullName evidence="2">Uncharacterized protein</fullName>
    </submittedName>
</protein>
<proteinExistence type="predicted"/>
<name>A0A9W7AN90_9STRA</name>
<feature type="coiled-coil region" evidence="1">
    <location>
        <begin position="27"/>
        <end position="61"/>
    </location>
</feature>
<reference evidence="3" key="1">
    <citation type="journal article" date="2023" name="Commun. Biol.">
        <title>Genome analysis of Parmales, the sister group of diatoms, reveals the evolutionary specialization of diatoms from phago-mixotrophs to photoautotrophs.</title>
        <authorList>
            <person name="Ban H."/>
            <person name="Sato S."/>
            <person name="Yoshikawa S."/>
            <person name="Yamada K."/>
            <person name="Nakamura Y."/>
            <person name="Ichinomiya M."/>
            <person name="Sato N."/>
            <person name="Blanc-Mathieu R."/>
            <person name="Endo H."/>
            <person name="Kuwata A."/>
            <person name="Ogata H."/>
        </authorList>
    </citation>
    <scope>NUCLEOTIDE SEQUENCE [LARGE SCALE GENOMIC DNA]</scope>
    <source>
        <strain evidence="3">NIES 3701</strain>
    </source>
</reference>
<dbReference type="AlphaFoldDB" id="A0A9W7AN90"/>
<evidence type="ECO:0000313" key="3">
    <source>
        <dbReference type="Proteomes" id="UP001165085"/>
    </source>
</evidence>
<comment type="caution">
    <text evidence="2">The sequence shown here is derived from an EMBL/GenBank/DDBJ whole genome shotgun (WGS) entry which is preliminary data.</text>
</comment>
<dbReference type="Gene3D" id="2.130.10.10">
    <property type="entry name" value="YVTN repeat-like/Quinoprotein amine dehydrogenase"/>
    <property type="match status" value="1"/>
</dbReference>
<sequence length="394" mass="42997">MDNLGDLGLQDQLLSARTELQSCKSMITELSSTVRTLQNDNEQLKAKLERLEIENASVKSLLLKQEGLNRGIESITESFTPPPPPSKPAASAKTLTLLSSVPSPHKPNGLTVFQPPNTNYIYSGGVTGEIYKHFYGLYSETGHRYPSSSSSNLLLCTVSSPVISLLEHSKTLYISTMDGSVYSYPPLNLLCKFKKFIVNMTVSKGGVIVASRDGVLKCLGGEGWEVKFSEGIECVASNDERCYVYTDGVEVKVLEGGVEVEGILLNERMFDTHQSFRVGWMEVGGEGGEVLACCTSKSRIILFSTSSRVQLTSLYSHVSEDYHVPRCFFDPTGTLVVGNSEDDVIYVWEAGGGDVRQRIAGEGDGHKGKVRDLKGGEGGVSLGWDGWIKVWGWV</sequence>
<dbReference type="OrthoDB" id="1932312at2759"/>
<evidence type="ECO:0000313" key="2">
    <source>
        <dbReference type="EMBL" id="GMH71424.1"/>
    </source>
</evidence>
<keyword evidence="1" id="KW-0175">Coiled coil</keyword>
<evidence type="ECO:0000256" key="1">
    <source>
        <dbReference type="SAM" id="Coils"/>
    </source>
</evidence>
<dbReference type="Proteomes" id="UP001165085">
    <property type="component" value="Unassembled WGS sequence"/>
</dbReference>
<organism evidence="2 3">
    <name type="scientific">Triparma strigata</name>
    <dbReference type="NCBI Taxonomy" id="1606541"/>
    <lineage>
        <taxon>Eukaryota</taxon>
        <taxon>Sar</taxon>
        <taxon>Stramenopiles</taxon>
        <taxon>Ochrophyta</taxon>
        <taxon>Bolidophyceae</taxon>
        <taxon>Parmales</taxon>
        <taxon>Triparmaceae</taxon>
        <taxon>Triparma</taxon>
    </lineage>
</organism>
<dbReference type="InterPro" id="IPR036322">
    <property type="entry name" value="WD40_repeat_dom_sf"/>
</dbReference>
<dbReference type="EMBL" id="BRXY01000149">
    <property type="protein sequence ID" value="GMH71424.1"/>
    <property type="molecule type" value="Genomic_DNA"/>
</dbReference>